<sequence>MKKPRSEKPFPQSEPLTYRTGSLAAETQERSVVCNGAVCLPADQDSTRLRLSTTDALSCSGVRQNGGCALRHFWERPWNLPPGSKDGSFREVGAGIPRPASDPRRRSAGPGAGTDVRATLGPGAGRRTRRRWRLLGRDVRFLLISCLNLP</sequence>
<keyword evidence="3" id="KW-1185">Reference proteome</keyword>
<evidence type="ECO:0000313" key="3">
    <source>
        <dbReference type="Proteomes" id="UP000550707"/>
    </source>
</evidence>
<dbReference type="EMBL" id="JACASF010000001">
    <property type="protein sequence ID" value="KAF6501082.1"/>
    <property type="molecule type" value="Genomic_DNA"/>
</dbReference>
<dbReference type="AlphaFoldDB" id="A0A7J8JY83"/>
<feature type="region of interest" description="Disordered" evidence="1">
    <location>
        <begin position="84"/>
        <end position="124"/>
    </location>
</feature>
<comment type="caution">
    <text evidence="2">The sequence shown here is derived from an EMBL/GenBank/DDBJ whole genome shotgun (WGS) entry which is preliminary data.</text>
</comment>
<dbReference type="Proteomes" id="UP000550707">
    <property type="component" value="Unassembled WGS sequence"/>
</dbReference>
<gene>
    <name evidence="2" type="ORF">HJG59_008063</name>
</gene>
<dbReference type="InParanoid" id="A0A7J8JY83"/>
<name>A0A7J8JY83_MOLMO</name>
<accession>A0A7J8JY83</accession>
<evidence type="ECO:0000313" key="2">
    <source>
        <dbReference type="EMBL" id="KAF6501082.1"/>
    </source>
</evidence>
<protein>
    <submittedName>
        <fullName evidence="2">Uncharacterized protein</fullName>
    </submittedName>
</protein>
<evidence type="ECO:0000256" key="1">
    <source>
        <dbReference type="SAM" id="MobiDB-lite"/>
    </source>
</evidence>
<proteinExistence type="predicted"/>
<organism evidence="2 3">
    <name type="scientific">Molossus molossus</name>
    <name type="common">Pallas' mastiff bat</name>
    <name type="synonym">Vespertilio molossus</name>
    <dbReference type="NCBI Taxonomy" id="27622"/>
    <lineage>
        <taxon>Eukaryota</taxon>
        <taxon>Metazoa</taxon>
        <taxon>Chordata</taxon>
        <taxon>Craniata</taxon>
        <taxon>Vertebrata</taxon>
        <taxon>Euteleostomi</taxon>
        <taxon>Mammalia</taxon>
        <taxon>Eutheria</taxon>
        <taxon>Laurasiatheria</taxon>
        <taxon>Chiroptera</taxon>
        <taxon>Yangochiroptera</taxon>
        <taxon>Molossidae</taxon>
        <taxon>Molossus</taxon>
    </lineage>
</organism>
<reference evidence="2 3" key="1">
    <citation type="journal article" date="2020" name="Nature">
        <title>Six reference-quality genomes reveal evolution of bat adaptations.</title>
        <authorList>
            <person name="Jebb D."/>
            <person name="Huang Z."/>
            <person name="Pippel M."/>
            <person name="Hughes G.M."/>
            <person name="Lavrichenko K."/>
            <person name="Devanna P."/>
            <person name="Winkler S."/>
            <person name="Jermiin L.S."/>
            <person name="Skirmuntt E.C."/>
            <person name="Katzourakis A."/>
            <person name="Burkitt-Gray L."/>
            <person name="Ray D.A."/>
            <person name="Sullivan K.A.M."/>
            <person name="Roscito J.G."/>
            <person name="Kirilenko B.M."/>
            <person name="Davalos L.M."/>
            <person name="Corthals A.P."/>
            <person name="Power M.L."/>
            <person name="Jones G."/>
            <person name="Ransome R.D."/>
            <person name="Dechmann D.K.N."/>
            <person name="Locatelli A.G."/>
            <person name="Puechmaille S.J."/>
            <person name="Fedrigo O."/>
            <person name="Jarvis E.D."/>
            <person name="Hiller M."/>
            <person name="Vernes S.C."/>
            <person name="Myers E.W."/>
            <person name="Teeling E.C."/>
        </authorList>
    </citation>
    <scope>NUCLEOTIDE SEQUENCE [LARGE SCALE GENOMIC DNA]</scope>
    <source>
        <strain evidence="2">MMolMol1</strain>
        <tissue evidence="2">Muscle</tissue>
    </source>
</reference>
<feature type="region of interest" description="Disordered" evidence="1">
    <location>
        <begin position="1"/>
        <end position="21"/>
    </location>
</feature>